<dbReference type="InterPro" id="IPR001279">
    <property type="entry name" value="Metallo-B-lactamas"/>
</dbReference>
<organism evidence="3 4">
    <name type="scientific">Actinidia rufa</name>
    <dbReference type="NCBI Taxonomy" id="165716"/>
    <lineage>
        <taxon>Eukaryota</taxon>
        <taxon>Viridiplantae</taxon>
        <taxon>Streptophyta</taxon>
        <taxon>Embryophyta</taxon>
        <taxon>Tracheophyta</taxon>
        <taxon>Spermatophyta</taxon>
        <taxon>Magnoliopsida</taxon>
        <taxon>eudicotyledons</taxon>
        <taxon>Gunneridae</taxon>
        <taxon>Pentapetalae</taxon>
        <taxon>asterids</taxon>
        <taxon>Ericales</taxon>
        <taxon>Actinidiaceae</taxon>
        <taxon>Actinidia</taxon>
    </lineage>
</organism>
<dbReference type="Pfam" id="PF00753">
    <property type="entry name" value="Lactamase_B"/>
    <property type="match status" value="1"/>
</dbReference>
<evidence type="ECO:0000313" key="3">
    <source>
        <dbReference type="EMBL" id="GFZ16062.1"/>
    </source>
</evidence>
<feature type="transmembrane region" description="Helical" evidence="1">
    <location>
        <begin position="476"/>
        <end position="496"/>
    </location>
</feature>
<name>A0A7J0GZ37_9ERIC</name>
<dbReference type="Gene3D" id="3.60.15.10">
    <property type="entry name" value="Ribonuclease Z/Hydroxyacylglutathione hydrolase-like"/>
    <property type="match status" value="2"/>
</dbReference>
<dbReference type="EMBL" id="BJWL01000025">
    <property type="protein sequence ID" value="GFZ16062.1"/>
    <property type="molecule type" value="Genomic_DNA"/>
</dbReference>
<keyword evidence="4" id="KW-1185">Reference proteome</keyword>
<accession>A0A7J0GZ37</accession>
<gene>
    <name evidence="3" type="ORF">Acr_25g0004710</name>
</gene>
<dbReference type="Proteomes" id="UP000585474">
    <property type="component" value="Unassembled WGS sequence"/>
</dbReference>
<dbReference type="SUPFAM" id="SSF56281">
    <property type="entry name" value="Metallo-hydrolase/oxidoreductase"/>
    <property type="match status" value="1"/>
</dbReference>
<dbReference type="SMART" id="SM00849">
    <property type="entry name" value="Lactamase_B"/>
    <property type="match status" value="1"/>
</dbReference>
<keyword evidence="1" id="KW-1133">Transmembrane helix</keyword>
<keyword evidence="3" id="KW-0378">Hydrolase</keyword>
<dbReference type="PANTHER" id="PTHR23131:SF0">
    <property type="entry name" value="ENDORIBONUCLEASE LACTB2"/>
    <property type="match status" value="1"/>
</dbReference>
<dbReference type="AlphaFoldDB" id="A0A7J0GZ37"/>
<proteinExistence type="predicted"/>
<evidence type="ECO:0000256" key="1">
    <source>
        <dbReference type="SAM" id="Phobius"/>
    </source>
</evidence>
<dbReference type="GO" id="GO:0009536">
    <property type="term" value="C:plastid"/>
    <property type="evidence" value="ECO:0007669"/>
    <property type="project" value="TreeGrafter"/>
</dbReference>
<dbReference type="GO" id="GO:0016787">
    <property type="term" value="F:hydrolase activity"/>
    <property type="evidence" value="ECO:0007669"/>
    <property type="project" value="UniProtKB-KW"/>
</dbReference>
<sequence length="503" mass="55247">MATHNLAVIIKNPSDDGKFLLLVKQTPPPKFGDEEYDSYVDSDLWDLPSTQLSSLEGESQSRIVVEGEESCLEKLDLSKFDLNLALNQILQQVGFGRPSGVQWKLWKCVEEPEFGPGLPIKTVYISGVLGPEHGDLQGQCKWMSFQSCLNCLLEVKPCSDRVGSLVVIGLIDDSIRSSQSKIPHALNFQEYPPGVKVVPMGSRTAKPFSTTNLVIFAPESGSDGSTDSGFISQGDALIVDPGCRSQFHEELKEIVAALPGKLVVFVTHHHHDHVDDHWSLCRTPVLGGEEICIGGQRVKVIFAPGHTDGHMALLDVSTHSLIVGDHCVGQGSAVLDISSGGNMHDYFETTYKFLEISPHVLISMHGRLNMWPKHMLCAYLNIKCEASCGSSGSPRQVAKGMNMLLHIPHSKSNFTTSSESAISQDFSLETFNSSIVEFAAKDFSVQKFLTTCGIHFFSRWMWVYLTSHFPLKNPMLRTPAVLGAVAVGGFAVLYSIKHKLYSK</sequence>
<keyword evidence="1" id="KW-0472">Membrane</keyword>
<protein>
    <submittedName>
        <fullName evidence="3">Metallo-hydrolase/oxidoreductase superfamily protein</fullName>
    </submittedName>
</protein>
<dbReference type="OrthoDB" id="17458at2759"/>
<reference evidence="3 4" key="1">
    <citation type="submission" date="2019-07" db="EMBL/GenBank/DDBJ databases">
        <title>De Novo Assembly of kiwifruit Actinidia rufa.</title>
        <authorList>
            <person name="Sugita-Konishi S."/>
            <person name="Sato K."/>
            <person name="Mori E."/>
            <person name="Abe Y."/>
            <person name="Kisaki G."/>
            <person name="Hamano K."/>
            <person name="Suezawa K."/>
            <person name="Otani M."/>
            <person name="Fukuda T."/>
            <person name="Manabe T."/>
            <person name="Gomi K."/>
            <person name="Tabuchi M."/>
            <person name="Akimitsu K."/>
            <person name="Kataoka I."/>
        </authorList>
    </citation>
    <scope>NUCLEOTIDE SEQUENCE [LARGE SCALE GENOMIC DNA]</scope>
    <source>
        <strain evidence="4">cv. Fuchu</strain>
    </source>
</reference>
<comment type="caution">
    <text evidence="3">The sequence shown here is derived from an EMBL/GenBank/DDBJ whole genome shotgun (WGS) entry which is preliminary data.</text>
</comment>
<keyword evidence="1" id="KW-0812">Transmembrane</keyword>
<dbReference type="PANTHER" id="PTHR23131">
    <property type="entry name" value="ENDORIBONUCLEASE LACTB2"/>
    <property type="match status" value="1"/>
</dbReference>
<feature type="domain" description="Metallo-beta-lactamase" evidence="2">
    <location>
        <begin position="225"/>
        <end position="365"/>
    </location>
</feature>
<evidence type="ECO:0000259" key="2">
    <source>
        <dbReference type="SMART" id="SM00849"/>
    </source>
</evidence>
<dbReference type="InterPro" id="IPR036866">
    <property type="entry name" value="RibonucZ/Hydroxyglut_hydro"/>
</dbReference>
<evidence type="ECO:0000313" key="4">
    <source>
        <dbReference type="Proteomes" id="UP000585474"/>
    </source>
</evidence>
<dbReference type="InterPro" id="IPR050662">
    <property type="entry name" value="Sec-metab_biosynth-thioest"/>
</dbReference>